<dbReference type="AlphaFoldDB" id="A0A9D3VKY0"/>
<evidence type="ECO:0000313" key="2">
    <source>
        <dbReference type="Proteomes" id="UP000828251"/>
    </source>
</evidence>
<evidence type="ECO:0000313" key="1">
    <source>
        <dbReference type="EMBL" id="KAH1089052.1"/>
    </source>
</evidence>
<dbReference type="Proteomes" id="UP000828251">
    <property type="component" value="Unassembled WGS sequence"/>
</dbReference>
<sequence>MQLHMLAIDLVLFGLTNDPFVFIVISHEDLDKSNSFWFLNYLNVPLEDFLHTGLVVGTDSLTSNCLQSHFDLIFLELMALGSSKRQSDPNCGGSSIGGLKKKKMIGWWFGGQQW</sequence>
<name>A0A9D3VKY0_9ROSI</name>
<organism evidence="1 2">
    <name type="scientific">Gossypium stocksii</name>
    <dbReference type="NCBI Taxonomy" id="47602"/>
    <lineage>
        <taxon>Eukaryota</taxon>
        <taxon>Viridiplantae</taxon>
        <taxon>Streptophyta</taxon>
        <taxon>Embryophyta</taxon>
        <taxon>Tracheophyta</taxon>
        <taxon>Spermatophyta</taxon>
        <taxon>Magnoliopsida</taxon>
        <taxon>eudicotyledons</taxon>
        <taxon>Gunneridae</taxon>
        <taxon>Pentapetalae</taxon>
        <taxon>rosids</taxon>
        <taxon>malvids</taxon>
        <taxon>Malvales</taxon>
        <taxon>Malvaceae</taxon>
        <taxon>Malvoideae</taxon>
        <taxon>Gossypium</taxon>
    </lineage>
</organism>
<comment type="caution">
    <text evidence="1">The sequence shown here is derived from an EMBL/GenBank/DDBJ whole genome shotgun (WGS) entry which is preliminary data.</text>
</comment>
<dbReference type="EMBL" id="JAIQCV010000006">
    <property type="protein sequence ID" value="KAH1089052.1"/>
    <property type="molecule type" value="Genomic_DNA"/>
</dbReference>
<dbReference type="OrthoDB" id="1918034at2759"/>
<accession>A0A9D3VKY0</accession>
<keyword evidence="2" id="KW-1185">Reference proteome</keyword>
<reference evidence="1 2" key="1">
    <citation type="journal article" date="2021" name="Plant Biotechnol. J.">
        <title>Multi-omics assisted identification of the key and species-specific regulatory components of drought-tolerant mechanisms in Gossypium stocksii.</title>
        <authorList>
            <person name="Yu D."/>
            <person name="Ke L."/>
            <person name="Zhang D."/>
            <person name="Wu Y."/>
            <person name="Sun Y."/>
            <person name="Mei J."/>
            <person name="Sun J."/>
            <person name="Sun Y."/>
        </authorList>
    </citation>
    <scope>NUCLEOTIDE SEQUENCE [LARGE SCALE GENOMIC DNA]</scope>
    <source>
        <strain evidence="2">cv. E1</strain>
        <tissue evidence="1">Leaf</tissue>
    </source>
</reference>
<gene>
    <name evidence="1" type="ORF">J1N35_016309</name>
</gene>
<proteinExistence type="predicted"/>
<protein>
    <submittedName>
        <fullName evidence="1">Uncharacterized protein</fullName>
    </submittedName>
</protein>